<feature type="transmembrane region" description="Helical" evidence="7">
    <location>
        <begin position="213"/>
        <end position="234"/>
    </location>
</feature>
<comment type="similarity">
    <text evidence="2">Belongs to the EamA transporter family.</text>
</comment>
<sequence>MANNKAYLVLIMVMFIWGLNLPAIKYLTTQASPISMTSIRIFVAAIVVFIILKVIGIIRPLTKKEWSFVLIGSLLNVAIHHSLMAIGVSMTTGANASLIIGTGPMLTAVLGSLLLKNLPTPIQWFGFGIGMTGICITVLFSGGEVSALSLGDLIVFLSVFSQVFSFIIISKASNTIDPRLLTAYMFLVGSIFLGITGMIFEPNGFKDIPYTNTIFWVVLIISGALATAVGHMLYNNTIPQVGAAKAAIFINFNTLFALIGSALILGEPITYAHWIGLVLIVIGVLFGSGSFEYYINRKEVEKK</sequence>
<reference evidence="9 10" key="1">
    <citation type="submission" date="2020-08" db="EMBL/GenBank/DDBJ databases">
        <title>A Genomic Blueprint of the Chicken Gut Microbiome.</title>
        <authorList>
            <person name="Gilroy R."/>
            <person name="Ravi A."/>
            <person name="Getino M."/>
            <person name="Pursley I."/>
            <person name="Horton D.L."/>
            <person name="Alikhan N.-F."/>
            <person name="Baker D."/>
            <person name="Gharbi K."/>
            <person name="Hall N."/>
            <person name="Watson M."/>
            <person name="Adriaenssens E.M."/>
            <person name="Foster-Nyarko E."/>
            <person name="Jarju S."/>
            <person name="Secka A."/>
            <person name="Antonio M."/>
            <person name="Oren A."/>
            <person name="Chaudhuri R."/>
            <person name="La Ragione R.M."/>
            <person name="Hildebrand F."/>
            <person name="Pallen M.J."/>
        </authorList>
    </citation>
    <scope>NUCLEOTIDE SEQUENCE [LARGE SCALE GENOMIC DNA]</scope>
    <source>
        <strain evidence="9 10">A46</strain>
    </source>
</reference>
<evidence type="ECO:0000256" key="1">
    <source>
        <dbReference type="ARBA" id="ARBA00004651"/>
    </source>
</evidence>
<feature type="transmembrane region" description="Helical" evidence="7">
    <location>
        <begin position="181"/>
        <end position="201"/>
    </location>
</feature>
<gene>
    <name evidence="9" type="ORF">H9635_07545</name>
</gene>
<dbReference type="Pfam" id="PF00892">
    <property type="entry name" value="EamA"/>
    <property type="match status" value="2"/>
</dbReference>
<dbReference type="PANTHER" id="PTHR32322">
    <property type="entry name" value="INNER MEMBRANE TRANSPORTER"/>
    <property type="match status" value="1"/>
</dbReference>
<organism evidence="9 10">
    <name type="scientific">Solibacillus faecavium</name>
    <dbReference type="NCBI Taxonomy" id="2762221"/>
    <lineage>
        <taxon>Bacteria</taxon>
        <taxon>Bacillati</taxon>
        <taxon>Bacillota</taxon>
        <taxon>Bacilli</taxon>
        <taxon>Bacillales</taxon>
        <taxon>Caryophanaceae</taxon>
        <taxon>Solibacillus</taxon>
    </lineage>
</organism>
<protein>
    <submittedName>
        <fullName evidence="9">DMT family transporter</fullName>
    </submittedName>
</protein>
<feature type="transmembrane region" description="Helical" evidence="7">
    <location>
        <begin position="147"/>
        <end position="169"/>
    </location>
</feature>
<feature type="transmembrane region" description="Helical" evidence="7">
    <location>
        <begin position="122"/>
        <end position="141"/>
    </location>
</feature>
<evidence type="ECO:0000256" key="2">
    <source>
        <dbReference type="ARBA" id="ARBA00007362"/>
    </source>
</evidence>
<dbReference type="InterPro" id="IPR000620">
    <property type="entry name" value="EamA_dom"/>
</dbReference>
<dbReference type="PANTHER" id="PTHR32322:SF18">
    <property type="entry name" value="S-ADENOSYLMETHIONINE_S-ADENOSYLHOMOCYSTEINE TRANSPORTER"/>
    <property type="match status" value="1"/>
</dbReference>
<evidence type="ECO:0000256" key="7">
    <source>
        <dbReference type="SAM" id="Phobius"/>
    </source>
</evidence>
<feature type="domain" description="EamA" evidence="8">
    <location>
        <begin position="5"/>
        <end position="138"/>
    </location>
</feature>
<evidence type="ECO:0000313" key="10">
    <source>
        <dbReference type="Proteomes" id="UP000619101"/>
    </source>
</evidence>
<feature type="transmembrane region" description="Helical" evidence="7">
    <location>
        <begin position="68"/>
        <end position="90"/>
    </location>
</feature>
<keyword evidence="6 7" id="KW-0472">Membrane</keyword>
<comment type="caution">
    <text evidence="9">The sequence shown here is derived from an EMBL/GenBank/DDBJ whole genome shotgun (WGS) entry which is preliminary data.</text>
</comment>
<feature type="transmembrane region" description="Helical" evidence="7">
    <location>
        <begin position="7"/>
        <end position="27"/>
    </location>
</feature>
<feature type="domain" description="EamA" evidence="8">
    <location>
        <begin position="150"/>
        <end position="286"/>
    </location>
</feature>
<dbReference type="InterPro" id="IPR050638">
    <property type="entry name" value="AA-Vitamin_Transporters"/>
</dbReference>
<keyword evidence="5 7" id="KW-1133">Transmembrane helix</keyword>
<dbReference type="EMBL" id="JACSPZ010000003">
    <property type="protein sequence ID" value="MBD8036592.1"/>
    <property type="molecule type" value="Genomic_DNA"/>
</dbReference>
<keyword evidence="3" id="KW-1003">Cell membrane</keyword>
<comment type="subcellular location">
    <subcellularLocation>
        <location evidence="1">Cell membrane</location>
        <topology evidence="1">Multi-pass membrane protein</topology>
    </subcellularLocation>
</comment>
<dbReference type="InterPro" id="IPR037185">
    <property type="entry name" value="EmrE-like"/>
</dbReference>
<dbReference type="SUPFAM" id="SSF103481">
    <property type="entry name" value="Multidrug resistance efflux transporter EmrE"/>
    <property type="match status" value="2"/>
</dbReference>
<name>A0ABR8XXB6_9BACL</name>
<evidence type="ECO:0000259" key="8">
    <source>
        <dbReference type="Pfam" id="PF00892"/>
    </source>
</evidence>
<keyword evidence="4 7" id="KW-0812">Transmembrane</keyword>
<evidence type="ECO:0000256" key="5">
    <source>
        <dbReference type="ARBA" id="ARBA00022989"/>
    </source>
</evidence>
<dbReference type="Proteomes" id="UP000619101">
    <property type="component" value="Unassembled WGS sequence"/>
</dbReference>
<keyword evidence="10" id="KW-1185">Reference proteome</keyword>
<feature type="transmembrane region" description="Helical" evidence="7">
    <location>
        <begin position="39"/>
        <end position="56"/>
    </location>
</feature>
<feature type="transmembrane region" description="Helical" evidence="7">
    <location>
        <begin position="271"/>
        <end position="295"/>
    </location>
</feature>
<feature type="transmembrane region" description="Helical" evidence="7">
    <location>
        <begin position="246"/>
        <end position="265"/>
    </location>
</feature>
<accession>A0ABR8XXB6</accession>
<evidence type="ECO:0000256" key="3">
    <source>
        <dbReference type="ARBA" id="ARBA00022475"/>
    </source>
</evidence>
<dbReference type="RefSeq" id="WP_191699580.1">
    <property type="nucleotide sequence ID" value="NZ_JACSPZ010000003.1"/>
</dbReference>
<evidence type="ECO:0000256" key="6">
    <source>
        <dbReference type="ARBA" id="ARBA00023136"/>
    </source>
</evidence>
<evidence type="ECO:0000313" key="9">
    <source>
        <dbReference type="EMBL" id="MBD8036592.1"/>
    </source>
</evidence>
<proteinExistence type="inferred from homology"/>
<evidence type="ECO:0000256" key="4">
    <source>
        <dbReference type="ARBA" id="ARBA00022692"/>
    </source>
</evidence>
<feature type="transmembrane region" description="Helical" evidence="7">
    <location>
        <begin position="96"/>
        <end position="115"/>
    </location>
</feature>